<gene>
    <name evidence="4" type="ORF">JI75_04075</name>
</gene>
<dbReference type="InterPro" id="IPR035570">
    <property type="entry name" value="UPF0234_N"/>
</dbReference>
<dbReference type="PANTHER" id="PTHR30476:SF0">
    <property type="entry name" value="UPF0234 PROTEIN YAJQ"/>
    <property type="match status" value="1"/>
</dbReference>
<dbReference type="InterPro" id="IPR007551">
    <property type="entry name" value="YajQ/Smlt4090-like"/>
</dbReference>
<dbReference type="KEGG" id="cbac:JI75_04075"/>
<comment type="similarity">
    <text evidence="2 3">Belongs to the YajQ family.</text>
</comment>
<dbReference type="PANTHER" id="PTHR30476">
    <property type="entry name" value="UPF0234 PROTEIN YAJQ"/>
    <property type="match status" value="1"/>
</dbReference>
<dbReference type="HOGENOM" id="CLU_099839_1_0_11"/>
<accession>A0A0A8B9Z9</accession>
<dbReference type="HAMAP" id="MF_00632">
    <property type="entry name" value="UPF0234"/>
    <property type="match status" value="1"/>
</dbReference>
<comment type="function">
    <text evidence="3">Nucleotide-binding protein.</text>
</comment>
<dbReference type="NCBIfam" id="NF003819">
    <property type="entry name" value="PRK05412.1"/>
    <property type="match status" value="1"/>
</dbReference>
<dbReference type="Gene3D" id="3.30.70.990">
    <property type="entry name" value="YajQ-like, domain 2"/>
    <property type="match status" value="1"/>
</dbReference>
<dbReference type="CDD" id="cd11740">
    <property type="entry name" value="YajQ_like"/>
    <property type="match status" value="1"/>
</dbReference>
<dbReference type="AlphaFoldDB" id="A0A0A8B9Z9"/>
<dbReference type="SUPFAM" id="SSF89963">
    <property type="entry name" value="YajQ-like"/>
    <property type="match status" value="2"/>
</dbReference>
<dbReference type="OrthoDB" id="9801447at2"/>
<name>A0A0A8B9Z9_9ACTN</name>
<evidence type="ECO:0000256" key="1">
    <source>
        <dbReference type="ARBA" id="ARBA00022741"/>
    </source>
</evidence>
<organism evidence="4 5">
    <name type="scientific">Berryella intestinalis</name>
    <dbReference type="NCBI Taxonomy" id="1531429"/>
    <lineage>
        <taxon>Bacteria</taxon>
        <taxon>Bacillati</taxon>
        <taxon>Actinomycetota</taxon>
        <taxon>Coriobacteriia</taxon>
        <taxon>Eggerthellales</taxon>
        <taxon>Eggerthellaceae</taxon>
        <taxon>Berryella</taxon>
    </lineage>
</organism>
<sequence length="165" mass="17852">MAKESSFDIVSTVDIQEVDNAFQQAKKELAQRYDLKDSGATIAFDKGGKTMTVHAPSDFVAGQVIDVVSSKLVKRGIDLAAVKWGAPQAAAGSTVVRTASIVEGIDKETAGRINKDIKAEKFKAKVTIDGDKLRVSSASRDVLQDVIAFVKSKDYGQPLQFNNYR</sequence>
<dbReference type="GO" id="GO:0005829">
    <property type="term" value="C:cytosol"/>
    <property type="evidence" value="ECO:0007669"/>
    <property type="project" value="TreeGrafter"/>
</dbReference>
<dbReference type="Gene3D" id="3.30.70.860">
    <property type="match status" value="1"/>
</dbReference>
<reference evidence="4 5" key="2">
    <citation type="journal article" date="2015" name="Genome Announc.">
        <title>Complete Genome Sequence of Coriobacteriaceae Strain 68-1-3, a Novel Mucus-Degrading Isolate from the Swine Intestinal Tract.</title>
        <authorList>
            <person name="Looft T."/>
            <person name="Bayles D.O."/>
            <person name="Alt D.P."/>
            <person name="Stanton T.B."/>
        </authorList>
    </citation>
    <scope>NUCLEOTIDE SEQUENCE [LARGE SCALE GENOMIC DNA]</scope>
    <source>
        <strain evidence="4 5">68-1-3</strain>
    </source>
</reference>
<evidence type="ECO:0000313" key="4">
    <source>
        <dbReference type="EMBL" id="AJC11967.1"/>
    </source>
</evidence>
<dbReference type="InterPro" id="IPR035571">
    <property type="entry name" value="UPF0234-like_C"/>
</dbReference>
<dbReference type="Pfam" id="PF04461">
    <property type="entry name" value="YajQ"/>
    <property type="match status" value="1"/>
</dbReference>
<dbReference type="Proteomes" id="UP000031121">
    <property type="component" value="Chromosome"/>
</dbReference>
<dbReference type="EMBL" id="CP009302">
    <property type="protein sequence ID" value="AJC11967.1"/>
    <property type="molecule type" value="Genomic_DNA"/>
</dbReference>
<dbReference type="RefSeq" id="WP_039688934.1">
    <property type="nucleotide sequence ID" value="NZ_CP009302.1"/>
</dbReference>
<evidence type="ECO:0000256" key="3">
    <source>
        <dbReference type="HAMAP-Rule" id="MF_00632"/>
    </source>
</evidence>
<dbReference type="InterPro" id="IPR036183">
    <property type="entry name" value="YajQ-like_sf"/>
</dbReference>
<protein>
    <recommendedName>
        <fullName evidence="3">Nucleotide-binding protein JI75_04075</fullName>
    </recommendedName>
</protein>
<reference evidence="5" key="1">
    <citation type="submission" date="2014-08" db="EMBL/GenBank/DDBJ databases">
        <title>Coriobacteriaceae sp. complete genome.</title>
        <authorList>
            <person name="Looft T."/>
            <person name="Bayles D.O."/>
            <person name="Stanton T.B."/>
        </authorList>
    </citation>
    <scope>NUCLEOTIDE SEQUENCE [LARGE SCALE GENOMIC DNA]</scope>
    <source>
        <strain evidence="5">68-1-3</strain>
    </source>
</reference>
<proteinExistence type="inferred from homology"/>
<dbReference type="GO" id="GO:0000166">
    <property type="term" value="F:nucleotide binding"/>
    <property type="evidence" value="ECO:0007669"/>
    <property type="project" value="UniProtKB-UniRule"/>
</dbReference>
<dbReference type="STRING" id="1531429.JI75_04075"/>
<keyword evidence="5" id="KW-1185">Reference proteome</keyword>
<evidence type="ECO:0000313" key="5">
    <source>
        <dbReference type="Proteomes" id="UP000031121"/>
    </source>
</evidence>
<evidence type="ECO:0000256" key="2">
    <source>
        <dbReference type="ARBA" id="ARBA00093450"/>
    </source>
</evidence>
<keyword evidence="1 3" id="KW-0547">Nucleotide-binding</keyword>